<evidence type="ECO:0000313" key="2">
    <source>
        <dbReference type="Proteomes" id="UP000060699"/>
    </source>
</evidence>
<gene>
    <name evidence="1" type="ORF">RD2015_201</name>
</gene>
<dbReference type="EMBL" id="CP013729">
    <property type="protein sequence ID" value="ALV04706.1"/>
    <property type="molecule type" value="Genomic_DNA"/>
</dbReference>
<proteinExistence type="predicted"/>
<dbReference type="AlphaFoldDB" id="A0A0U3LE10"/>
<name>A0A0U3LE10_9BURK</name>
<dbReference type="OrthoDB" id="9154413at2"/>
<dbReference type="KEGG" id="rdp:RD2015_201"/>
<reference evidence="1 2" key="1">
    <citation type="submission" date="2015-12" db="EMBL/GenBank/DDBJ databases">
        <title>Complete genome of Roseateles depolymerans KCTC 42856.</title>
        <authorList>
            <person name="Kim K.M."/>
        </authorList>
    </citation>
    <scope>NUCLEOTIDE SEQUENCE [LARGE SCALE GENOMIC DNA]</scope>
    <source>
        <strain evidence="1 2">KCTC 42856</strain>
    </source>
</reference>
<protein>
    <submittedName>
        <fullName evidence="1">Uncharacterized protein</fullName>
    </submittedName>
</protein>
<keyword evidence="2" id="KW-1185">Reference proteome</keyword>
<organism evidence="1 2">
    <name type="scientific">Roseateles depolymerans</name>
    <dbReference type="NCBI Taxonomy" id="76731"/>
    <lineage>
        <taxon>Bacteria</taxon>
        <taxon>Pseudomonadati</taxon>
        <taxon>Pseudomonadota</taxon>
        <taxon>Betaproteobacteria</taxon>
        <taxon>Burkholderiales</taxon>
        <taxon>Sphaerotilaceae</taxon>
        <taxon>Roseateles</taxon>
    </lineage>
</organism>
<accession>A0A0U3LE10</accession>
<dbReference type="RefSeq" id="WP_058933302.1">
    <property type="nucleotide sequence ID" value="NZ_CP013729.1"/>
</dbReference>
<dbReference type="Proteomes" id="UP000060699">
    <property type="component" value="Chromosome"/>
</dbReference>
<evidence type="ECO:0000313" key="1">
    <source>
        <dbReference type="EMBL" id="ALV04706.1"/>
    </source>
</evidence>
<sequence length="73" mass="8078">MRIASALRLFRRNSPGTQEPEPADMGTAFGMEASFGDASEYEDFRRSDYGLESQTTPAAAIESPLSWMTARRS</sequence>